<sequence length="98" mass="10253">MTRSATLSRLSWWLAPVLLGSLALSTGCSSKHTATRYATANVGSSCFAKAVPTSGEGGLAFGDTLSMARKKSMDSCIRYAGRSGGEPRTCQVVMAKCK</sequence>
<evidence type="ECO:0000313" key="2">
    <source>
        <dbReference type="EMBL" id="MBC3439981.1"/>
    </source>
</evidence>
<dbReference type="AlphaFoldDB" id="A0A923FX39"/>
<reference evidence="2" key="1">
    <citation type="journal article" date="2020" name="Microorganisms">
        <title>Reliable Identification of Environmental Pseudomonas Isolates Using the rpoD Gene.</title>
        <authorList>
            <consortium name="The Broad Institute Genome Sequencing Platform"/>
            <person name="Girard L."/>
            <person name="Lood C."/>
            <person name="Rokni-Zadeh H."/>
            <person name="van Noort V."/>
            <person name="Lavigne R."/>
            <person name="De Mot R."/>
        </authorList>
    </citation>
    <scope>NUCLEOTIDE SEQUENCE</scope>
    <source>
        <strain evidence="2">SWRI10</strain>
    </source>
</reference>
<comment type="caution">
    <text evidence="2">The sequence shown here is derived from an EMBL/GenBank/DDBJ whole genome shotgun (WGS) entry which is preliminary data.</text>
</comment>
<dbReference type="Proteomes" id="UP000599879">
    <property type="component" value="Unassembled WGS sequence"/>
</dbReference>
<dbReference type="PROSITE" id="PS51257">
    <property type="entry name" value="PROKAR_LIPOPROTEIN"/>
    <property type="match status" value="1"/>
</dbReference>
<dbReference type="EMBL" id="JABWRE010000002">
    <property type="protein sequence ID" value="MBC3439981.1"/>
    <property type="molecule type" value="Genomic_DNA"/>
</dbReference>
<dbReference type="RefSeq" id="WP_186553549.1">
    <property type="nucleotide sequence ID" value="NZ_JABWRE020000001.1"/>
</dbReference>
<keyword evidence="1" id="KW-0732">Signal</keyword>
<feature type="signal peptide" evidence="1">
    <location>
        <begin position="1"/>
        <end position="25"/>
    </location>
</feature>
<feature type="chain" id="PRO_5036600207" description="DUF4189 domain-containing protein" evidence="1">
    <location>
        <begin position="26"/>
        <end position="98"/>
    </location>
</feature>
<organism evidence="2">
    <name type="scientific">Pseudomonas urmiensis</name>
    <dbReference type="NCBI Taxonomy" id="2745493"/>
    <lineage>
        <taxon>Bacteria</taxon>
        <taxon>Pseudomonadati</taxon>
        <taxon>Pseudomonadota</taxon>
        <taxon>Gammaproteobacteria</taxon>
        <taxon>Pseudomonadales</taxon>
        <taxon>Pseudomonadaceae</taxon>
        <taxon>Pseudomonas</taxon>
    </lineage>
</organism>
<gene>
    <name evidence="3" type="ORF">HU737_007305</name>
    <name evidence="2" type="ORF">HU737_04750</name>
</gene>
<evidence type="ECO:0008006" key="4">
    <source>
        <dbReference type="Google" id="ProtNLM"/>
    </source>
</evidence>
<protein>
    <recommendedName>
        <fullName evidence="4">DUF4189 domain-containing protein</fullName>
    </recommendedName>
</protein>
<evidence type="ECO:0000313" key="3">
    <source>
        <dbReference type="EMBL" id="MBV4535778.1"/>
    </source>
</evidence>
<proteinExistence type="predicted"/>
<name>A0A923FX39_9PSED</name>
<dbReference type="EMBL" id="JABWRE020000001">
    <property type="protein sequence ID" value="MBV4535778.1"/>
    <property type="molecule type" value="Genomic_DNA"/>
</dbReference>
<evidence type="ECO:0000256" key="1">
    <source>
        <dbReference type="SAM" id="SignalP"/>
    </source>
</evidence>
<reference evidence="2" key="2">
    <citation type="submission" date="2020-07" db="EMBL/GenBank/DDBJ databases">
        <authorList>
            <person name="Lood C."/>
            <person name="Girard L."/>
        </authorList>
    </citation>
    <scope>NUCLEOTIDE SEQUENCE</scope>
    <source>
        <strain evidence="2">SWRI10</strain>
    </source>
</reference>
<reference evidence="3" key="3">
    <citation type="submission" date="2021-06" db="EMBL/GenBank/DDBJ databases">
        <title>Updating the genus Pseudomonas: Description of 43 new species and partition of the Pseudomonas putida group.</title>
        <authorList>
            <person name="Girard L."/>
            <person name="Lood C."/>
            <person name="Vandamme P."/>
            <person name="Rokni-Zadeh H."/>
            <person name="Van Noort V."/>
            <person name="Hofte M."/>
            <person name="Lavigne R."/>
            <person name="De Mot R."/>
        </authorList>
    </citation>
    <scope>NUCLEOTIDE SEQUENCE</scope>
    <source>
        <strain evidence="3">SWRI10</strain>
    </source>
</reference>
<accession>A0A923FX39</accession>